<evidence type="ECO:0000259" key="3">
    <source>
        <dbReference type="Pfam" id="PF19313"/>
    </source>
</evidence>
<dbReference type="STRING" id="550540.Fbal_2421"/>
<organism evidence="4 5">
    <name type="scientific">Ferrimonas balearica (strain DSM 9799 / CCM 4581 / KCTC 23876 / PAT)</name>
    <dbReference type="NCBI Taxonomy" id="550540"/>
    <lineage>
        <taxon>Bacteria</taxon>
        <taxon>Pseudomonadati</taxon>
        <taxon>Pseudomonadota</taxon>
        <taxon>Gammaproteobacteria</taxon>
        <taxon>Alteromonadales</taxon>
        <taxon>Ferrimonadaceae</taxon>
        <taxon>Ferrimonas</taxon>
    </lineage>
</organism>
<feature type="domain" description="DUF5916" evidence="3">
    <location>
        <begin position="252"/>
        <end position="320"/>
    </location>
</feature>
<dbReference type="Gene3D" id="2.60.40.1190">
    <property type="match status" value="1"/>
</dbReference>
<dbReference type="eggNOG" id="COG2091">
    <property type="taxonomic scope" value="Bacteria"/>
</dbReference>
<dbReference type="GO" id="GO:0016052">
    <property type="term" value="P:carbohydrate catabolic process"/>
    <property type="evidence" value="ECO:0007669"/>
    <property type="project" value="InterPro"/>
</dbReference>
<keyword evidence="1" id="KW-0732">Signal</keyword>
<dbReference type="Proteomes" id="UP000006683">
    <property type="component" value="Chromosome"/>
</dbReference>
<feature type="chain" id="PRO_5003150966" evidence="1">
    <location>
        <begin position="20"/>
        <end position="774"/>
    </location>
</feature>
<dbReference type="InterPro" id="IPR045670">
    <property type="entry name" value="DUF5916"/>
</dbReference>
<proteinExistence type="predicted"/>
<dbReference type="Pfam" id="PF19313">
    <property type="entry name" value="DUF5916"/>
    <property type="match status" value="1"/>
</dbReference>
<evidence type="ECO:0000313" key="4">
    <source>
        <dbReference type="EMBL" id="ADN76623.1"/>
    </source>
</evidence>
<feature type="domain" description="Carbohydrate-binding" evidence="2">
    <location>
        <begin position="36"/>
        <end position="191"/>
    </location>
</feature>
<dbReference type="CDD" id="cd09618">
    <property type="entry name" value="CBM9_like_2"/>
    <property type="match status" value="1"/>
</dbReference>
<dbReference type="AlphaFoldDB" id="E1SMV4"/>
<accession>E1SMV4</accession>
<keyword evidence="5" id="KW-1185">Reference proteome</keyword>
<feature type="signal peptide" evidence="1">
    <location>
        <begin position="1"/>
        <end position="19"/>
    </location>
</feature>
<sequence length="774" mass="88004">MLKRLLPLAALLLAPTVSAESRLQVTIPTTEQPPTIDGILSEAAWHDATRVPLTLQTRPAENTPAPVPTEARLIATRDTLYVAFIAEDPDPERIRAHLTDRDKSWGDDMVGIKLDTWNQARLAYQFFVNPMGVQHDSIENELTGRESDAWDGIWQSAGVLTENGYQVEMALPLRLFNFDGNLDEQAWGIELVRFYPRDNNYRLAATPVDRDIACRLCQMGVATGFAEAEPGNQLQITPSFTANRIETRDNGDSPWDKEDNMEPGLDVRWGITPDTLLNLTINPDFSQVEADAGQLDVNTTFALFYPEKRPFYLDNADNFATQLNLINTRNLAEPEFGTKITGQRGNHVYGLLQTRDDQTNFLIPGNLGSSIAELGETSDNFAGRYLYDSGNGWQAGVIGTFRESEHYRNAMSGVDLRWEITDQHRIDAMWLYSDTRYPEDLSEQFCDGDDCSMPEDASCEFGQCDYNEQVLRTLKDGPFQGQLVRLNYNYESRHWFAYANLYHADEDFRADLGFIDRIDYAKAVAGGGRVWYPEQGFFHEAELSGDVDRSENMDGDLLEQEAEAKFSLSGKYETYVEWYAVTRERVGQRNDGSNLSVTGNAPMFDETFGGFYGEVRPVKPFKFGVGARHGDEIDFANNQLGTITQLNGWMNWKPTRSITAHLRHHWRELDVDGGTLFTANLSDLRLTWQFNVRSFLRLSTIYTHIDRDPSLYQYNDADENDQRLSSEVLYGYKLNPQTVFYAGYSDGRYADDTETDLVQDSRTYFMKVSYAWLI</sequence>
<reference evidence="4 5" key="1">
    <citation type="journal article" date="2010" name="Stand. Genomic Sci.">
        <title>Complete genome sequence of Ferrimonas balearica type strain (PAT).</title>
        <authorList>
            <person name="Nolan M."/>
            <person name="Sikorski J."/>
            <person name="Davenport K."/>
            <person name="Lucas S."/>
            <person name="Glavina Del Rio T."/>
            <person name="Tice H."/>
            <person name="Cheng J."/>
            <person name="Goodwin L."/>
            <person name="Pitluck S."/>
            <person name="Liolios K."/>
            <person name="Ivanova N."/>
            <person name="Mavromatis K."/>
            <person name="Ovchinnikova G."/>
            <person name="Pati A."/>
            <person name="Chen A."/>
            <person name="Palaniappan K."/>
            <person name="Land M."/>
            <person name="Hauser L."/>
            <person name="Chang Y."/>
            <person name="Jeffries C."/>
            <person name="Tapia R."/>
            <person name="Brettin T."/>
            <person name="Detter J."/>
            <person name="Han C."/>
            <person name="Yasawong M."/>
            <person name="Rohde M."/>
            <person name="Tindall B."/>
            <person name="Goker M."/>
            <person name="Woyke T."/>
            <person name="Bristow J."/>
            <person name="Eisen J."/>
            <person name="Markowitz V."/>
            <person name="Hugenholtz P."/>
            <person name="Kyrpides N."/>
            <person name="Klenk H."/>
            <person name="Lapidus A."/>
        </authorList>
    </citation>
    <scope>NUCLEOTIDE SEQUENCE [LARGE SCALE GENOMIC DNA]</scope>
    <source>
        <strain evidence="5">DSM 9799 / CCM 4581 / KCTC 23876 / PAT</strain>
    </source>
</reference>
<dbReference type="EMBL" id="CP002209">
    <property type="protein sequence ID" value="ADN76623.1"/>
    <property type="molecule type" value="Genomic_DNA"/>
</dbReference>
<dbReference type="HOGENOM" id="CLU_016090_1_0_6"/>
<dbReference type="KEGG" id="fbl:Fbal_2421"/>
<dbReference type="RefSeq" id="WP_013345929.1">
    <property type="nucleotide sequence ID" value="NC_014541.1"/>
</dbReference>
<evidence type="ECO:0000259" key="2">
    <source>
        <dbReference type="Pfam" id="PF06452"/>
    </source>
</evidence>
<gene>
    <name evidence="4" type="ordered locus">Fbal_2421</name>
</gene>
<evidence type="ECO:0000256" key="1">
    <source>
        <dbReference type="SAM" id="SignalP"/>
    </source>
</evidence>
<dbReference type="SUPFAM" id="SSF49344">
    <property type="entry name" value="CBD9-like"/>
    <property type="match status" value="1"/>
</dbReference>
<evidence type="ECO:0000313" key="5">
    <source>
        <dbReference type="Proteomes" id="UP000006683"/>
    </source>
</evidence>
<dbReference type="InterPro" id="IPR010502">
    <property type="entry name" value="Carb-bd_dom_fam9"/>
</dbReference>
<dbReference type="GO" id="GO:0030246">
    <property type="term" value="F:carbohydrate binding"/>
    <property type="evidence" value="ECO:0007669"/>
    <property type="project" value="InterPro"/>
</dbReference>
<protein>
    <submittedName>
        <fullName evidence="4">Uncharacterized protein</fullName>
    </submittedName>
</protein>
<dbReference type="Pfam" id="PF06452">
    <property type="entry name" value="CBM9_1"/>
    <property type="match status" value="1"/>
</dbReference>
<dbReference type="GO" id="GO:0004553">
    <property type="term" value="F:hydrolase activity, hydrolyzing O-glycosyl compounds"/>
    <property type="evidence" value="ECO:0007669"/>
    <property type="project" value="InterPro"/>
</dbReference>
<name>E1SMV4_FERBD</name>
<dbReference type="GeneID" id="67182633"/>
<dbReference type="OrthoDB" id="9786766at2"/>